<comment type="caution">
    <text evidence="2">The sequence shown here is derived from an EMBL/GenBank/DDBJ whole genome shotgun (WGS) entry which is preliminary data.</text>
</comment>
<gene>
    <name evidence="2" type="ORF">J120_02315</name>
</gene>
<dbReference type="Proteomes" id="UP000032214">
    <property type="component" value="Unassembled WGS sequence"/>
</dbReference>
<dbReference type="AlphaFoldDB" id="A0A0D2I1U2"/>
<reference evidence="2 3" key="1">
    <citation type="journal article" date="2013" name="Proc. Natl. Acad. Sci. U.S.A.">
        <title>Candidate phylum TM6 genome recovered from a hospital sink biofilm provides genomic insights into this uncultivated phylum.</title>
        <authorList>
            <person name="McLean J.S."/>
            <person name="Lombardo M.J."/>
            <person name="Badger J.H."/>
            <person name="Edlund A."/>
            <person name="Novotny M."/>
            <person name="Yee-Greenbaum J."/>
            <person name="Vyahhi N."/>
            <person name="Hall A.P."/>
            <person name="Yang Y."/>
            <person name="Dupont C.L."/>
            <person name="Ziegler M.G."/>
            <person name="Chitsaz H."/>
            <person name="Allen A.E."/>
            <person name="Yooseph S."/>
            <person name="Tesler G."/>
            <person name="Pevzner P.A."/>
            <person name="Friedman R.M."/>
            <person name="Nealson K.H."/>
            <person name="Venter J.C."/>
            <person name="Lasken R.S."/>
        </authorList>
    </citation>
    <scope>NUCLEOTIDE SEQUENCE [LARGE SCALE GENOMIC DNA]</scope>
    <source>
        <strain evidence="2 3">TM6SC1</strain>
    </source>
</reference>
<evidence type="ECO:0000313" key="3">
    <source>
        <dbReference type="Proteomes" id="UP000032214"/>
    </source>
</evidence>
<evidence type="ECO:0000256" key="1">
    <source>
        <dbReference type="SAM" id="Phobius"/>
    </source>
</evidence>
<protein>
    <submittedName>
        <fullName evidence="2">Uncharacterized protein</fullName>
    </submittedName>
</protein>
<feature type="transmembrane region" description="Helical" evidence="1">
    <location>
        <begin position="6"/>
        <end position="33"/>
    </location>
</feature>
<sequence length="168" mass="19535">MTLFEYIVSIVFRIINFGLICAAFWYVIVKYIVPPATQDLKRQESEKNTIHITTQSLTRQGKDLSAKLETENQKVSQLKNAIDQWSTYVTREQDLENKKLAQADLKYLHEQARLQQAAQDNKEYIHNLEQAIELARTELIKHFKDASVAYHYLDTIIKSTGEKTEENS</sequence>
<accession>A0A0D2I1U2</accession>
<dbReference type="EMBL" id="ARQD01000002">
    <property type="protein sequence ID" value="KIX85155.1"/>
    <property type="molecule type" value="Genomic_DNA"/>
</dbReference>
<keyword evidence="3" id="KW-1185">Reference proteome</keyword>
<organism evidence="2 3">
    <name type="scientific">candidate division TM6 bacterium JCVI TM6SC1</name>
    <dbReference type="NCBI Taxonomy" id="1306947"/>
    <lineage>
        <taxon>Bacteria</taxon>
        <taxon>Candidatus Babelota</taxon>
        <taxon>Vermiphilus</taxon>
    </lineage>
</organism>
<dbReference type="STRING" id="1306947.J120_02315"/>
<keyword evidence="1" id="KW-0472">Membrane</keyword>
<keyword evidence="1" id="KW-1133">Transmembrane helix</keyword>
<name>A0A0D2I1U2_9BACT</name>
<proteinExistence type="predicted"/>
<evidence type="ECO:0000313" key="2">
    <source>
        <dbReference type="EMBL" id="KIX85155.1"/>
    </source>
</evidence>
<keyword evidence="1" id="KW-0812">Transmembrane</keyword>